<accession>A0A849VLA4</accession>
<name>A0A849VLA4_9HYPH</name>
<gene>
    <name evidence="1" type="ORF">HQ945_05270</name>
</gene>
<proteinExistence type="predicted"/>
<keyword evidence="2" id="KW-1185">Reference proteome</keyword>
<dbReference type="AlphaFoldDB" id="A0A849VLA4"/>
<sequence length="171" mass="18668">MEILSAKYLPDGTIAAILPDNTVLTIADVVVDQKLRDPETDELTGEIVRVGGTPERQKLLEWQAEGNTIEPWIAFEPVPGTISDRQFFQQLAVGGLITESEALAAVQTGTLPAAIVAFIDQLPDEQQFPARMLLTGATSFERAHPLTDAFGSMYGMDREQIDQLWGDAAQL</sequence>
<comment type="caution">
    <text evidence="1">The sequence shown here is derived from an EMBL/GenBank/DDBJ whole genome shotgun (WGS) entry which is preliminary data.</text>
</comment>
<dbReference type="Proteomes" id="UP000550508">
    <property type="component" value="Unassembled WGS sequence"/>
</dbReference>
<dbReference type="RefSeq" id="WP_174207733.1">
    <property type="nucleotide sequence ID" value="NZ_JABUMX010000001.1"/>
</dbReference>
<organism evidence="1 2">
    <name type="scientific">Phyllobacterium pellucidum</name>
    <dbReference type="NCBI Taxonomy" id="2740464"/>
    <lineage>
        <taxon>Bacteria</taxon>
        <taxon>Pseudomonadati</taxon>
        <taxon>Pseudomonadota</taxon>
        <taxon>Alphaproteobacteria</taxon>
        <taxon>Hyphomicrobiales</taxon>
        <taxon>Phyllobacteriaceae</taxon>
        <taxon>Phyllobacterium</taxon>
    </lineage>
</organism>
<evidence type="ECO:0000313" key="2">
    <source>
        <dbReference type="Proteomes" id="UP000550508"/>
    </source>
</evidence>
<reference evidence="1 2" key="1">
    <citation type="submission" date="2020-05" db="EMBL/GenBank/DDBJ databases">
        <authorList>
            <person name="Kim M.K."/>
        </authorList>
    </citation>
    <scope>NUCLEOTIDE SEQUENCE [LARGE SCALE GENOMIC DNA]</scope>
    <source>
        <strain evidence="1 2">BT25</strain>
    </source>
</reference>
<dbReference type="EMBL" id="JABUMX010000001">
    <property type="protein sequence ID" value="NTS30658.1"/>
    <property type="molecule type" value="Genomic_DNA"/>
</dbReference>
<protein>
    <submittedName>
        <fullName evidence="1">Uncharacterized protein</fullName>
    </submittedName>
</protein>
<evidence type="ECO:0000313" key="1">
    <source>
        <dbReference type="EMBL" id="NTS30658.1"/>
    </source>
</evidence>